<accession>A0A170ZIS2</accession>
<dbReference type="InterPro" id="IPR025665">
    <property type="entry name" value="Beta-barrel_OMP_2"/>
</dbReference>
<reference evidence="3" key="1">
    <citation type="submission" date="2016-04" db="EMBL/GenBank/DDBJ databases">
        <title>Draft genome sequence of Paludibacter jiangxiensis strain NM7.</title>
        <authorList>
            <person name="Qiu Y."/>
            <person name="Matsuura N."/>
            <person name="Ohashi A."/>
            <person name="Tourlousse M.D."/>
            <person name="Sekiguchi Y."/>
        </authorList>
    </citation>
    <scope>NUCLEOTIDE SEQUENCE [LARGE SCALE GENOMIC DNA]</scope>
    <source>
        <strain evidence="3">NM7</strain>
    </source>
</reference>
<evidence type="ECO:0000313" key="3">
    <source>
        <dbReference type="Proteomes" id="UP000076586"/>
    </source>
</evidence>
<sequence>MKIFRTQIANTIQRFAVITCFAGLSIFCKAQSSDFHPYFSFGTSHGVSFSNINFYPAVVQQQLMGYYGGIAANYVSEKNFGLQVELNYSQRGWKEQATAGTFQRRLNYFEMPVLTHFYLGNKFRWMLNFGPKIGYLLSESSQNAVTSASHEEYTMPIANKFDYGFCVGTGFELCAGSTSYTLEGRYSFGLSDIFPNSKKDTFGNSGNRFVSITLGVFLHFPVRQH</sequence>
<dbReference type="OrthoDB" id="977141at2"/>
<dbReference type="EMBL" id="BDCR01000003">
    <property type="protein sequence ID" value="GAT62708.1"/>
    <property type="molecule type" value="Genomic_DNA"/>
</dbReference>
<keyword evidence="3" id="KW-1185">Reference proteome</keyword>
<feature type="domain" description="Outer membrane protein beta-barrel" evidence="1">
    <location>
        <begin position="30"/>
        <end position="194"/>
    </location>
</feature>
<proteinExistence type="predicted"/>
<protein>
    <submittedName>
        <fullName evidence="2">Outer membrane protein beta-barrel domain-containing protein</fullName>
    </submittedName>
</protein>
<organism evidence="2 3">
    <name type="scientific">Paludibacter jiangxiensis</name>
    <dbReference type="NCBI Taxonomy" id="681398"/>
    <lineage>
        <taxon>Bacteria</taxon>
        <taxon>Pseudomonadati</taxon>
        <taxon>Bacteroidota</taxon>
        <taxon>Bacteroidia</taxon>
        <taxon>Bacteroidales</taxon>
        <taxon>Paludibacteraceae</taxon>
        <taxon>Paludibacter</taxon>
    </lineage>
</organism>
<dbReference type="Proteomes" id="UP000076586">
    <property type="component" value="Unassembled WGS sequence"/>
</dbReference>
<dbReference type="RefSeq" id="WP_068703263.1">
    <property type="nucleotide sequence ID" value="NZ_BDCR01000003.1"/>
</dbReference>
<comment type="caution">
    <text evidence="2">The sequence shown here is derived from an EMBL/GenBank/DDBJ whole genome shotgun (WGS) entry which is preliminary data.</text>
</comment>
<evidence type="ECO:0000313" key="2">
    <source>
        <dbReference type="EMBL" id="GAT62708.1"/>
    </source>
</evidence>
<dbReference type="STRING" id="681398.PJIAN_311"/>
<dbReference type="AlphaFoldDB" id="A0A170ZIS2"/>
<evidence type="ECO:0000259" key="1">
    <source>
        <dbReference type="Pfam" id="PF13568"/>
    </source>
</evidence>
<reference evidence="3" key="2">
    <citation type="journal article" date="2017" name="Genome Announc.">
        <title>Draft genome sequence of Paludibacter jiangxiensis NM7(T), a propionate-producing fermentative bacterium.</title>
        <authorList>
            <person name="Qiu Y.-L."/>
            <person name="Tourlousse D.M."/>
            <person name="Matsuura N."/>
            <person name="Ohashi A."/>
            <person name="Sekiguchi Y."/>
        </authorList>
    </citation>
    <scope>NUCLEOTIDE SEQUENCE [LARGE SCALE GENOMIC DNA]</scope>
    <source>
        <strain evidence="3">NM7</strain>
    </source>
</reference>
<name>A0A170ZIS2_9BACT</name>
<gene>
    <name evidence="2" type="ORF">PJIAN_311</name>
</gene>
<dbReference type="Pfam" id="PF13568">
    <property type="entry name" value="OMP_b-brl_2"/>
    <property type="match status" value="1"/>
</dbReference>